<dbReference type="Proteomes" id="UP001605036">
    <property type="component" value="Unassembled WGS sequence"/>
</dbReference>
<evidence type="ECO:0000256" key="1">
    <source>
        <dbReference type="ARBA" id="ARBA00006010"/>
    </source>
</evidence>
<feature type="compositionally biased region" description="Pro residues" evidence="3">
    <location>
        <begin position="58"/>
        <end position="69"/>
    </location>
</feature>
<evidence type="ECO:0008006" key="7">
    <source>
        <dbReference type="Google" id="ProtNLM"/>
    </source>
</evidence>
<reference evidence="5 6" key="1">
    <citation type="submission" date="2024-09" db="EMBL/GenBank/DDBJ databases">
        <title>Chromosome-scale assembly of Riccia fluitans.</title>
        <authorList>
            <person name="Paukszto L."/>
            <person name="Sawicki J."/>
            <person name="Karawczyk K."/>
            <person name="Piernik-Szablinska J."/>
            <person name="Szczecinska M."/>
            <person name="Mazdziarz M."/>
        </authorList>
    </citation>
    <scope>NUCLEOTIDE SEQUENCE [LARGE SCALE GENOMIC DNA]</scope>
    <source>
        <strain evidence="5">Rf_01</strain>
        <tissue evidence="5">Aerial parts of the thallus</tissue>
    </source>
</reference>
<keyword evidence="2 4" id="KW-0732">Signal</keyword>
<feature type="chain" id="PRO_5044839224" description="Stigma-specific Stig1 family protein" evidence="4">
    <location>
        <begin position="31"/>
        <end position="168"/>
    </location>
</feature>
<evidence type="ECO:0000256" key="3">
    <source>
        <dbReference type="SAM" id="MobiDB-lite"/>
    </source>
</evidence>
<gene>
    <name evidence="5" type="ORF">R1flu_006334</name>
</gene>
<name>A0ABD1YWK0_9MARC</name>
<feature type="signal peptide" evidence="4">
    <location>
        <begin position="1"/>
        <end position="30"/>
    </location>
</feature>
<protein>
    <recommendedName>
        <fullName evidence="7">Stigma-specific Stig1 family protein</fullName>
    </recommendedName>
</protein>
<organism evidence="5 6">
    <name type="scientific">Riccia fluitans</name>
    <dbReference type="NCBI Taxonomy" id="41844"/>
    <lineage>
        <taxon>Eukaryota</taxon>
        <taxon>Viridiplantae</taxon>
        <taxon>Streptophyta</taxon>
        <taxon>Embryophyta</taxon>
        <taxon>Marchantiophyta</taxon>
        <taxon>Marchantiopsida</taxon>
        <taxon>Marchantiidae</taxon>
        <taxon>Marchantiales</taxon>
        <taxon>Ricciaceae</taxon>
        <taxon>Riccia</taxon>
    </lineage>
</organism>
<evidence type="ECO:0000256" key="4">
    <source>
        <dbReference type="SAM" id="SignalP"/>
    </source>
</evidence>
<proteinExistence type="inferred from homology"/>
<dbReference type="EMBL" id="JBHFFA010000003">
    <property type="protein sequence ID" value="KAL2634855.1"/>
    <property type="molecule type" value="Genomic_DNA"/>
</dbReference>
<comment type="caution">
    <text evidence="5">The sequence shown here is derived from an EMBL/GenBank/DDBJ whole genome shotgun (WGS) entry which is preliminary data.</text>
</comment>
<dbReference type="PANTHER" id="PTHR33227">
    <property type="entry name" value="STIGMA-SPECIFIC STIG1-LIKE PROTEIN 3"/>
    <property type="match status" value="1"/>
</dbReference>
<dbReference type="PANTHER" id="PTHR33227:SF48">
    <property type="entry name" value="STIGMA-SPECIFIC STIG1-LIKE PROTEIN 4"/>
    <property type="match status" value="1"/>
</dbReference>
<evidence type="ECO:0000313" key="5">
    <source>
        <dbReference type="EMBL" id="KAL2634855.1"/>
    </source>
</evidence>
<accession>A0ABD1YWK0</accession>
<comment type="similarity">
    <text evidence="1">Belongs to the STIG1 family.</text>
</comment>
<keyword evidence="6" id="KW-1185">Reference proteome</keyword>
<dbReference type="Pfam" id="PF04885">
    <property type="entry name" value="Stig1"/>
    <property type="match status" value="1"/>
</dbReference>
<evidence type="ECO:0000256" key="2">
    <source>
        <dbReference type="ARBA" id="ARBA00022729"/>
    </source>
</evidence>
<feature type="region of interest" description="Disordered" evidence="3">
    <location>
        <begin position="50"/>
        <end position="79"/>
    </location>
</feature>
<evidence type="ECO:0000313" key="6">
    <source>
        <dbReference type="Proteomes" id="UP001605036"/>
    </source>
</evidence>
<dbReference type="AlphaFoldDB" id="A0ABD1YWK0"/>
<dbReference type="InterPro" id="IPR006969">
    <property type="entry name" value="Stig-like"/>
</dbReference>
<sequence length="168" mass="18334">MSSSSQLRILLTLATFAAAACVLLVGGVAAESALEFQDHDRGNRDRRSLLSYSYGLPPNTPRHAPPPPPPKRKPPPPRPQTCTYKPSICKSRWQPGPNCCAGKCINIKTNVHHCGRCGKVCRWGFSCCNGKCIDLLNDPQNCGRCGTKCRYSAGRKGKCQFGLCEYGH</sequence>